<evidence type="ECO:0000259" key="2">
    <source>
        <dbReference type="PROSITE" id="PS51820"/>
    </source>
</evidence>
<evidence type="ECO:0000259" key="1">
    <source>
        <dbReference type="PROSITE" id="PS50093"/>
    </source>
</evidence>
<feature type="domain" description="PA14" evidence="2">
    <location>
        <begin position="138"/>
        <end position="293"/>
    </location>
</feature>
<gene>
    <name evidence="3" type="ORF">THTE_2467</name>
</gene>
<dbReference type="InterPro" id="IPR037524">
    <property type="entry name" value="PA14/GLEYA"/>
</dbReference>
<dbReference type="EMBL" id="CP018477">
    <property type="protein sequence ID" value="ASV75069.1"/>
    <property type="molecule type" value="Genomic_DNA"/>
</dbReference>
<dbReference type="Gene3D" id="2.60.40.10">
    <property type="entry name" value="Immunoglobulins"/>
    <property type="match status" value="1"/>
</dbReference>
<dbReference type="OrthoDB" id="1652165at2"/>
<dbReference type="InterPro" id="IPR035986">
    <property type="entry name" value="PKD_dom_sf"/>
</dbReference>
<evidence type="ECO:0000313" key="4">
    <source>
        <dbReference type="Proteomes" id="UP000215086"/>
    </source>
</evidence>
<dbReference type="RefSeq" id="WP_157732000.1">
    <property type="nucleotide sequence ID" value="NZ_CP018477.1"/>
</dbReference>
<feature type="domain" description="PKD" evidence="1">
    <location>
        <begin position="356"/>
        <end position="386"/>
    </location>
</feature>
<dbReference type="Proteomes" id="UP000215086">
    <property type="component" value="Chromosome"/>
</dbReference>
<dbReference type="PROSITE" id="PS51820">
    <property type="entry name" value="PA14"/>
    <property type="match status" value="1"/>
</dbReference>
<proteinExistence type="predicted"/>
<protein>
    <recommendedName>
        <fullName evidence="5">PA14 domain-containing protein</fullName>
    </recommendedName>
</protein>
<keyword evidence="4" id="KW-1185">Reference proteome</keyword>
<dbReference type="CDD" id="cd00146">
    <property type="entry name" value="PKD"/>
    <property type="match status" value="1"/>
</dbReference>
<reference evidence="3 4" key="1">
    <citation type="journal article" name="Front. Microbiol.">
        <title>Sugar Metabolism of the First Thermophilic Planctomycete Thermogutta terrifontis: Comparative Genomic and Transcriptomic Approaches.</title>
        <authorList>
            <person name="Elcheninov A.G."/>
            <person name="Menzel P."/>
            <person name="Gudbergsdottir S.R."/>
            <person name="Slesarev A.I."/>
            <person name="Kadnikov V.V."/>
            <person name="Krogh A."/>
            <person name="Bonch-Osmolovskaya E.A."/>
            <person name="Peng X."/>
            <person name="Kublanov I.V."/>
        </authorList>
    </citation>
    <scope>NUCLEOTIDE SEQUENCE [LARGE SCALE GENOMIC DNA]</scope>
    <source>
        <strain evidence="3 4">R1</strain>
    </source>
</reference>
<dbReference type="SUPFAM" id="SSF56988">
    <property type="entry name" value="Anthrax protective antigen"/>
    <property type="match status" value="1"/>
</dbReference>
<dbReference type="KEGG" id="ttf:THTE_2467"/>
<name>A0A286RGH2_9BACT</name>
<dbReference type="PROSITE" id="PS50093">
    <property type="entry name" value="PKD"/>
    <property type="match status" value="1"/>
</dbReference>
<organism evidence="3 4">
    <name type="scientific">Thermogutta terrifontis</name>
    <dbReference type="NCBI Taxonomy" id="1331910"/>
    <lineage>
        <taxon>Bacteria</taxon>
        <taxon>Pseudomonadati</taxon>
        <taxon>Planctomycetota</taxon>
        <taxon>Planctomycetia</taxon>
        <taxon>Pirellulales</taxon>
        <taxon>Thermoguttaceae</taxon>
        <taxon>Thermogutta</taxon>
    </lineage>
</organism>
<dbReference type="SUPFAM" id="SSF48452">
    <property type="entry name" value="TPR-like"/>
    <property type="match status" value="1"/>
</dbReference>
<dbReference type="InterPro" id="IPR011990">
    <property type="entry name" value="TPR-like_helical_dom_sf"/>
</dbReference>
<dbReference type="InterPro" id="IPR013783">
    <property type="entry name" value="Ig-like_fold"/>
</dbReference>
<evidence type="ECO:0008006" key="5">
    <source>
        <dbReference type="Google" id="ProtNLM"/>
    </source>
</evidence>
<dbReference type="AlphaFoldDB" id="A0A286RGH2"/>
<dbReference type="Pfam" id="PF00801">
    <property type="entry name" value="PKD"/>
    <property type="match status" value="1"/>
</dbReference>
<accession>A0A286RGH2</accession>
<dbReference type="InterPro" id="IPR000601">
    <property type="entry name" value="PKD_dom"/>
</dbReference>
<dbReference type="Gene3D" id="1.25.40.10">
    <property type="entry name" value="Tetratricopeptide repeat domain"/>
    <property type="match status" value="1"/>
</dbReference>
<evidence type="ECO:0000313" key="3">
    <source>
        <dbReference type="EMBL" id="ASV75069.1"/>
    </source>
</evidence>
<dbReference type="SUPFAM" id="SSF49299">
    <property type="entry name" value="PKD domain"/>
    <property type="match status" value="1"/>
</dbReference>
<sequence length="764" mass="84607">MARLKDKFACRLTSMSDRWLFRGIASLTFITVCLMSRGGQAQLFRRAGHEFSFLRPIDLAATGGATVGVVEFYHHGQIDQQGKNVVVAAGNEVLPVRILQMGPGDFCRLAFQMTTARGPFEILYGGDAFPDDRRPKWTAQEGLLLEIREYKECNLNSFQSVKAAFESARPIGADYVPTVFHAGNPFATVPGPYMSRYIGVMQIPKTGTYGFYTSSQDCSFLLIDGKIVAEAPGRHPPEYQARPGLRRDVQLTAGPHQFEYYHVATSEVGVAVAAWEVEPRGNVPAPVPIPPDVFRDSSIVRPAVGPPMSQTQRFLPDFRVNVLGTVSLPENEIPLVVAEFRDASPPALVSSARIDWEFGDGQTGQGPSLVHVFLRPGLFTIKQTVTRAGRPFEMPQRIWIGPPPVPPRETGKNKPLRLDDVLSILDTYNPAALDAQSLLQMVQAYLTKADEYLPPPPPDTVFVDEEQAAAPAQKSTIDPKTRESERRKYLMRALEVARDGLLNGKQTGDEELLRLLRLVAPIARDVFADSGLALNLWTGVLPRLQTDPARAEAHLVAGDIQLNDLLAPAEAKKHLDAAEKLLQNPSRHESLGALWYRLQGELAASEGRQDEAVKALQQAEQLVAARRNEVERTAWRGARSRSTEQFLRSGELDRAAAELRAWSNDFPLDIVEGYLPLLWGKYWFARGRYEVVTALADRLLVLNPYSPYIEELLLLSAQADVALKRVDRAKATLESLLKDYPGSPLVGEAKQLLDKLQSAAPERK</sequence>